<evidence type="ECO:0000259" key="1">
    <source>
        <dbReference type="PROSITE" id="PS51352"/>
    </source>
</evidence>
<keyword evidence="3" id="KW-1185">Reference proteome</keyword>
<organism evidence="2 3">
    <name type="scientific">Antarcticibacterium flavum</name>
    <dbReference type="NCBI Taxonomy" id="2058175"/>
    <lineage>
        <taxon>Bacteria</taxon>
        <taxon>Pseudomonadati</taxon>
        <taxon>Bacteroidota</taxon>
        <taxon>Flavobacteriia</taxon>
        <taxon>Flavobacteriales</taxon>
        <taxon>Flavobacteriaceae</taxon>
        <taxon>Antarcticibacterium</taxon>
    </lineage>
</organism>
<dbReference type="InterPro" id="IPR013766">
    <property type="entry name" value="Thioredoxin_domain"/>
</dbReference>
<dbReference type="Pfam" id="PF00085">
    <property type="entry name" value="Thioredoxin"/>
    <property type="match status" value="1"/>
</dbReference>
<dbReference type="PROSITE" id="PS51352">
    <property type="entry name" value="THIOREDOXIN_2"/>
    <property type="match status" value="1"/>
</dbReference>
<evidence type="ECO:0000313" key="2">
    <source>
        <dbReference type="EMBL" id="QCY70366.1"/>
    </source>
</evidence>
<dbReference type="Proteomes" id="UP000309016">
    <property type="component" value="Chromosome"/>
</dbReference>
<dbReference type="EMBL" id="CP040812">
    <property type="protein sequence ID" value="QCY70366.1"/>
    <property type="molecule type" value="Genomic_DNA"/>
</dbReference>
<dbReference type="AlphaFoldDB" id="A0A5B7X4J7"/>
<proteinExistence type="predicted"/>
<dbReference type="KEGG" id="afla:FHG64_13650"/>
<dbReference type="SUPFAM" id="SSF52833">
    <property type="entry name" value="Thioredoxin-like"/>
    <property type="match status" value="1"/>
</dbReference>
<protein>
    <submittedName>
        <fullName evidence="2">Thioredoxin family protein</fullName>
    </submittedName>
</protein>
<reference evidence="2 3" key="1">
    <citation type="submission" date="2019-06" db="EMBL/GenBank/DDBJ databases">
        <title>Complete genome sequence of Antarcticibacterium flavum KCTC 52984T from an Antarctic marine sediment.</title>
        <authorList>
            <person name="Lee Y.M."/>
            <person name="Shin S.C."/>
        </authorList>
    </citation>
    <scope>NUCLEOTIDE SEQUENCE [LARGE SCALE GENOMIC DNA]</scope>
    <source>
        <strain evidence="2 3">KCTC 52984</strain>
    </source>
</reference>
<sequence>MSFLILLLALFTSCGNTTQNPESNETAATASPVVMENEDEELDDDQQNMIVGKLTKKDLQEGSYAGWFNRGYDNYKPSAEEIEIIKENIGDYEIVGFMGTWCPDSRREVPEFFKLLDEAGYDLSKLTMIGVDRSKTTPDNLEEGYNMSRVPTFIFLKDGEEVNRYVEYSQESLAEDVAAIVSGRDYKDSYSN</sequence>
<dbReference type="CDD" id="cd02947">
    <property type="entry name" value="TRX_family"/>
    <property type="match status" value="1"/>
</dbReference>
<accession>A0A5B7X4J7</accession>
<dbReference type="InterPro" id="IPR036249">
    <property type="entry name" value="Thioredoxin-like_sf"/>
</dbReference>
<name>A0A5B7X4J7_9FLAO</name>
<dbReference type="RefSeq" id="WP_139066925.1">
    <property type="nucleotide sequence ID" value="NZ_CP040812.1"/>
</dbReference>
<feature type="domain" description="Thioredoxin" evidence="1">
    <location>
        <begin position="24"/>
        <end position="186"/>
    </location>
</feature>
<evidence type="ECO:0000313" key="3">
    <source>
        <dbReference type="Proteomes" id="UP000309016"/>
    </source>
</evidence>
<dbReference type="OrthoDB" id="6398367at2"/>
<gene>
    <name evidence="2" type="ORF">FHG64_13650</name>
</gene>
<dbReference type="Gene3D" id="3.40.30.10">
    <property type="entry name" value="Glutaredoxin"/>
    <property type="match status" value="1"/>
</dbReference>